<dbReference type="EMBL" id="AY813541">
    <property type="protein sequence ID" value="AAW25273.1"/>
    <property type="molecule type" value="mRNA"/>
</dbReference>
<organism evidence="1">
    <name type="scientific">Schistosoma japonicum</name>
    <name type="common">Blood fluke</name>
    <dbReference type="NCBI Taxonomy" id="6182"/>
    <lineage>
        <taxon>Eukaryota</taxon>
        <taxon>Metazoa</taxon>
        <taxon>Spiralia</taxon>
        <taxon>Lophotrochozoa</taxon>
        <taxon>Platyhelminthes</taxon>
        <taxon>Trematoda</taxon>
        <taxon>Digenea</taxon>
        <taxon>Strigeidida</taxon>
        <taxon>Schistosomatoidea</taxon>
        <taxon>Schistosomatidae</taxon>
        <taxon>Schistosoma</taxon>
    </lineage>
</organism>
<sequence>MSTRTILLDYQSISFEAQKTCVFAFQLTFHVSMHSPTARSCLRTMRFRQILQRLDSHYSHFHETAFCTSKKRHLPPHVETALGTCEKGICKENNRLIVSINYYRIFIN</sequence>
<reference evidence="1" key="1">
    <citation type="submission" date="2004-11" db="EMBL/GenBank/DDBJ databases">
        <title>The full-length cDNA sequences of Schistosoma japonicum genes.</title>
        <authorList>
            <person name="Han Z."/>
        </authorList>
    </citation>
    <scope>NUCLEOTIDE SEQUENCE</scope>
</reference>
<accession>Q5DFY3</accession>
<dbReference type="AlphaFoldDB" id="Q5DFY3"/>
<name>Q5DFY3_SCHJA</name>
<evidence type="ECO:0000313" key="1">
    <source>
        <dbReference type="EMBL" id="AAW25273.1"/>
    </source>
</evidence>
<proteinExistence type="evidence at transcript level"/>
<protein>
    <submittedName>
        <fullName evidence="1">SJCHGC05254 protein</fullName>
    </submittedName>
</protein>
<reference evidence="1" key="2">
    <citation type="journal article" date="2006" name="PLoS Pathog.">
        <title>New perspectives on host-parasite interplay by comparative transcriptomic and proteomic analyses of Schistosoma japonicum.</title>
        <authorList>
            <person name="Liu F."/>
            <person name="Lu J."/>
            <person name="Hu W."/>
            <person name="Wang S.Y."/>
            <person name="Cui S.J."/>
            <person name="Chi M."/>
            <person name="Yan Q."/>
            <person name="Wang X.R."/>
            <person name="Song H.D."/>
            <person name="Xu X.N."/>
            <person name="Wang J.J."/>
            <person name="Zhang X.L."/>
            <person name="Zhang X."/>
            <person name="Wang Z.Q."/>
            <person name="Xue C.L."/>
            <person name="Brindley P.J."/>
            <person name="McManus D.P."/>
            <person name="Yang P.Y."/>
            <person name="Feng Z."/>
            <person name="Chen Z."/>
            <person name="Han Z.G."/>
        </authorList>
    </citation>
    <scope>NUCLEOTIDE SEQUENCE</scope>
</reference>